<accession>A0ABD3MUE7</accession>
<dbReference type="InterPro" id="IPR029058">
    <property type="entry name" value="AB_hydrolase_fold"/>
</dbReference>
<dbReference type="PANTHER" id="PTHR15394:SF3">
    <property type="entry name" value="SERINE HYDROLASE RBBP9"/>
    <property type="match status" value="1"/>
</dbReference>
<protein>
    <recommendedName>
        <fullName evidence="1">AB hydrolase-1 domain-containing protein</fullName>
    </recommendedName>
</protein>
<evidence type="ECO:0000313" key="2">
    <source>
        <dbReference type="EMBL" id="KAL3767443.1"/>
    </source>
</evidence>
<name>A0ABD3MUE7_9STRA</name>
<dbReference type="Pfam" id="PF12697">
    <property type="entry name" value="Abhydrolase_6"/>
    <property type="match status" value="1"/>
</dbReference>
<dbReference type="Gene3D" id="3.40.50.1820">
    <property type="entry name" value="alpha/beta hydrolase"/>
    <property type="match status" value="1"/>
</dbReference>
<reference evidence="2 3" key="1">
    <citation type="submission" date="2024-10" db="EMBL/GenBank/DDBJ databases">
        <title>Updated reference genomes for cyclostephanoid diatoms.</title>
        <authorList>
            <person name="Roberts W.R."/>
            <person name="Alverson A.J."/>
        </authorList>
    </citation>
    <scope>NUCLEOTIDE SEQUENCE [LARGE SCALE GENOMIC DNA]</scope>
    <source>
        <strain evidence="2 3">AJA010-31</strain>
    </source>
</reference>
<comment type="caution">
    <text evidence="2">The sequence shown here is derived from an EMBL/GenBank/DDBJ whole genome shotgun (WGS) entry which is preliminary data.</text>
</comment>
<sequence>MKSPTVIICPGNGCTNIRQSNWYGTLHARLLDQSIPCVCENFPDPYRARRDKWIPHIRSLVEQYSKDADTSNVVLVGHSSGAQAALRYAEMYPTRGIVLVSATYSDLGDAGERASGYYPQGSGDDELNRYKFEDMKRNCKRWIQLHSDDDPFIPLYEAERIRDGLTMIDDDASDYSFEYRMLPGRSHFFEFDSDILEALGLSCNSQMEHIMRRSIRA</sequence>
<evidence type="ECO:0000259" key="1">
    <source>
        <dbReference type="Pfam" id="PF12697"/>
    </source>
</evidence>
<dbReference type="InterPro" id="IPR000073">
    <property type="entry name" value="AB_hydrolase_1"/>
</dbReference>
<dbReference type="EMBL" id="JALLPJ020001364">
    <property type="protein sequence ID" value="KAL3767443.1"/>
    <property type="molecule type" value="Genomic_DNA"/>
</dbReference>
<keyword evidence="3" id="KW-1185">Reference proteome</keyword>
<organism evidence="2 3">
    <name type="scientific">Cyclotella atomus</name>
    <dbReference type="NCBI Taxonomy" id="382360"/>
    <lineage>
        <taxon>Eukaryota</taxon>
        <taxon>Sar</taxon>
        <taxon>Stramenopiles</taxon>
        <taxon>Ochrophyta</taxon>
        <taxon>Bacillariophyta</taxon>
        <taxon>Coscinodiscophyceae</taxon>
        <taxon>Thalassiosirophycidae</taxon>
        <taxon>Stephanodiscales</taxon>
        <taxon>Stephanodiscaceae</taxon>
        <taxon>Cyclotella</taxon>
    </lineage>
</organism>
<dbReference type="InterPro" id="IPR010662">
    <property type="entry name" value="RBBP9/YdeN"/>
</dbReference>
<dbReference type="PANTHER" id="PTHR15394">
    <property type="entry name" value="SERINE HYDROLASE RBBP9"/>
    <property type="match status" value="1"/>
</dbReference>
<gene>
    <name evidence="2" type="ORF">ACHAWO_012833</name>
</gene>
<dbReference type="Proteomes" id="UP001530400">
    <property type="component" value="Unassembled WGS sequence"/>
</dbReference>
<evidence type="ECO:0000313" key="3">
    <source>
        <dbReference type="Proteomes" id="UP001530400"/>
    </source>
</evidence>
<dbReference type="SUPFAM" id="SSF53474">
    <property type="entry name" value="alpha/beta-Hydrolases"/>
    <property type="match status" value="1"/>
</dbReference>
<proteinExistence type="predicted"/>
<feature type="domain" description="AB hydrolase-1" evidence="1">
    <location>
        <begin position="6"/>
        <end position="132"/>
    </location>
</feature>
<dbReference type="AlphaFoldDB" id="A0ABD3MUE7"/>